<keyword evidence="1" id="KW-0732">Signal</keyword>
<evidence type="ECO:0000256" key="1">
    <source>
        <dbReference type="SAM" id="SignalP"/>
    </source>
</evidence>
<dbReference type="Gene3D" id="3.30.457.10">
    <property type="entry name" value="Copper amine oxidase-like, N-terminal domain"/>
    <property type="match status" value="1"/>
</dbReference>
<dbReference type="SUPFAM" id="SSF69304">
    <property type="entry name" value="Tricorn protease N-terminal domain"/>
    <property type="match status" value="1"/>
</dbReference>
<dbReference type="SUPFAM" id="SSF55383">
    <property type="entry name" value="Copper amine oxidase, domain N"/>
    <property type="match status" value="1"/>
</dbReference>
<evidence type="ECO:0000313" key="4">
    <source>
        <dbReference type="Proteomes" id="UP000673394"/>
    </source>
</evidence>
<dbReference type="EMBL" id="JAGKSP010000005">
    <property type="protein sequence ID" value="MBP3964173.1"/>
    <property type="molecule type" value="Genomic_DNA"/>
</dbReference>
<evidence type="ECO:0000259" key="2">
    <source>
        <dbReference type="Pfam" id="PF07833"/>
    </source>
</evidence>
<feature type="chain" id="PRO_5045171140" description="Copper amine oxidase-like N-terminal domain-containing protein" evidence="1">
    <location>
        <begin position="27"/>
        <end position="435"/>
    </location>
</feature>
<organism evidence="3 4">
    <name type="scientific">Paenibacillus lignilyticus</name>
    <dbReference type="NCBI Taxonomy" id="1172615"/>
    <lineage>
        <taxon>Bacteria</taxon>
        <taxon>Bacillati</taxon>
        <taxon>Bacillota</taxon>
        <taxon>Bacilli</taxon>
        <taxon>Bacillales</taxon>
        <taxon>Paenibacillaceae</taxon>
        <taxon>Paenibacillus</taxon>
    </lineage>
</organism>
<proteinExistence type="predicted"/>
<accession>A0ABS5CE28</accession>
<keyword evidence="4" id="KW-1185">Reference proteome</keyword>
<dbReference type="InterPro" id="IPR012854">
    <property type="entry name" value="Cu_amine_oxidase-like_N"/>
</dbReference>
<gene>
    <name evidence="3" type="ORF">I8J30_15760</name>
</gene>
<protein>
    <recommendedName>
        <fullName evidence="2">Copper amine oxidase-like N-terminal domain-containing protein</fullName>
    </recommendedName>
</protein>
<dbReference type="InterPro" id="IPR036582">
    <property type="entry name" value="Mao_N_sf"/>
</dbReference>
<feature type="signal peptide" evidence="1">
    <location>
        <begin position="1"/>
        <end position="26"/>
    </location>
</feature>
<reference evidence="3 4" key="1">
    <citation type="submission" date="2021-04" db="EMBL/GenBank/DDBJ databases">
        <title>Paenibacillus sp. DLE-14 whole genome sequence.</title>
        <authorList>
            <person name="Ham Y.J."/>
        </authorList>
    </citation>
    <scope>NUCLEOTIDE SEQUENCE [LARGE SCALE GENOMIC DNA]</scope>
    <source>
        <strain evidence="3 4">DLE-14</strain>
    </source>
</reference>
<sequence length="435" mass="47931">MKSRMLATVGGIGLAWGALSAPAASAAALSEGTVPQVTAAPAVTVNTGSKKTLNEAFDKLVVVPYQFKHKLYVNGRMTDWLANYQIVQRDGRVLVPIRMMSDLATQSENGESYWEAIWQQQKPDEVLLNNYALHKTITFTVGSKTILVDKVPQAIETAPQKVDGRIVLPLREAAIALGKHIDWLDGLLLIGDEQVDLKAPQTLTFKDQLKDRLADPRKRVEETKTDYLIAASGDTVYSYRLSYTDKGGVQTLYSRTGKGKEVRIPLDGNPNLNSAKLIGGELYYVTSVGSKDRLDAYRLVDRTTRTIGAITDWKSGDGWVSDIRMIEGELYVVLHSGDYTMGSESLYKLKQGVLKPITNAKEFIQYVKSGNQLYYSDFNPMFGSGGDNLTQIDLMTGKETAIGEPGFTYGVHVSVTSSYVGYGSNRTMYVQDGYL</sequence>
<feature type="domain" description="Copper amine oxidase-like N-terminal" evidence="2">
    <location>
        <begin position="87"/>
        <end position="183"/>
    </location>
</feature>
<dbReference type="Proteomes" id="UP000673394">
    <property type="component" value="Unassembled WGS sequence"/>
</dbReference>
<evidence type="ECO:0000313" key="3">
    <source>
        <dbReference type="EMBL" id="MBP3964173.1"/>
    </source>
</evidence>
<comment type="caution">
    <text evidence="3">The sequence shown here is derived from an EMBL/GenBank/DDBJ whole genome shotgun (WGS) entry which is preliminary data.</text>
</comment>
<dbReference type="RefSeq" id="WP_210659235.1">
    <property type="nucleotide sequence ID" value="NZ_JAGKSP010000005.1"/>
</dbReference>
<name>A0ABS5CE28_9BACL</name>
<dbReference type="Pfam" id="PF07833">
    <property type="entry name" value="Cu_amine_oxidN1"/>
    <property type="match status" value="1"/>
</dbReference>